<accession>A0A316VYD7</accession>
<reference evidence="8 9" key="1">
    <citation type="journal article" date="2018" name="Mol. Biol. Evol.">
        <title>Broad Genomic Sampling Reveals a Smut Pathogenic Ancestry of the Fungal Clade Ustilaginomycotina.</title>
        <authorList>
            <person name="Kijpornyongpan T."/>
            <person name="Mondo S.J."/>
            <person name="Barry K."/>
            <person name="Sandor L."/>
            <person name="Lee J."/>
            <person name="Lipzen A."/>
            <person name="Pangilinan J."/>
            <person name="LaButti K."/>
            <person name="Hainaut M."/>
            <person name="Henrissat B."/>
            <person name="Grigoriev I.V."/>
            <person name="Spatafora J.W."/>
            <person name="Aime M.C."/>
        </authorList>
    </citation>
    <scope>NUCLEOTIDE SEQUENCE [LARGE SCALE GENOMIC DNA]</scope>
    <source>
        <strain evidence="8 9">MCA 4658</strain>
    </source>
</reference>
<sequence length="318" mass="35852">MWSLSSYKPGCGVQALRNDDVETSWHSDGTQPHLINIQFSKSTMLTHISLHLNHSLDDSYTPSKILIRAGTHYHDLVDVRTRTLDKPVGWYHFAFLCVAHHHIVLRQPIQAYLLQVCIQQCHLNGKDTHVRGLKVWGPASTSTRISSRSGDHSTSTTSLRSLRTGQDTGMGFRSSGFSNMVESSRTYDQLRGGEPHLATSTSTTSDAKRRAMNAQSLDRRRLRDRAKEALDLLDRHEIRDGDLESLVDDEEQEQSQTDEDDETSVEQKGARGNFVIGQNQRRTAPSREAQDVGLDLNGYRTEALARARRRDFGSVDIR</sequence>
<keyword evidence="9" id="KW-1185">Reference proteome</keyword>
<dbReference type="RefSeq" id="XP_025367645.1">
    <property type="nucleotide sequence ID" value="XM_025516725.1"/>
</dbReference>
<dbReference type="Gene3D" id="2.60.120.260">
    <property type="entry name" value="Galactose-binding domain-like"/>
    <property type="match status" value="1"/>
</dbReference>
<dbReference type="SMART" id="SM01337">
    <property type="entry name" value="APC10"/>
    <property type="match status" value="1"/>
</dbReference>
<dbReference type="PROSITE" id="PS51284">
    <property type="entry name" value="DOC"/>
    <property type="match status" value="1"/>
</dbReference>
<evidence type="ECO:0000256" key="3">
    <source>
        <dbReference type="ARBA" id="ARBA00022776"/>
    </source>
</evidence>
<dbReference type="InterPro" id="IPR004939">
    <property type="entry name" value="APC_su10/DOC_dom"/>
</dbReference>
<dbReference type="GO" id="GO:0051301">
    <property type="term" value="P:cell division"/>
    <property type="evidence" value="ECO:0007669"/>
    <property type="project" value="UniProtKB-KW"/>
</dbReference>
<evidence type="ECO:0000313" key="8">
    <source>
        <dbReference type="EMBL" id="PWN40485.1"/>
    </source>
</evidence>
<organism evidence="8 9">
    <name type="scientific">Ceraceosorus guamensis</name>
    <dbReference type="NCBI Taxonomy" id="1522189"/>
    <lineage>
        <taxon>Eukaryota</taxon>
        <taxon>Fungi</taxon>
        <taxon>Dikarya</taxon>
        <taxon>Basidiomycota</taxon>
        <taxon>Ustilaginomycotina</taxon>
        <taxon>Exobasidiomycetes</taxon>
        <taxon>Ceraceosorales</taxon>
        <taxon>Ceraceosoraceae</taxon>
        <taxon>Ceraceosorus</taxon>
    </lineage>
</organism>
<dbReference type="GO" id="GO:0005680">
    <property type="term" value="C:anaphase-promoting complex"/>
    <property type="evidence" value="ECO:0007669"/>
    <property type="project" value="InterPro"/>
</dbReference>
<evidence type="ECO:0000256" key="5">
    <source>
        <dbReference type="ARBA" id="ARBA00023306"/>
    </source>
</evidence>
<protein>
    <submittedName>
        <fullName evidence="8">Galactose-binding like protein</fullName>
    </submittedName>
</protein>
<dbReference type="PANTHER" id="PTHR12936:SF0">
    <property type="entry name" value="ANAPHASE-PROMOTING COMPLEX SUBUNIT 10"/>
    <property type="match status" value="1"/>
</dbReference>
<feature type="domain" description="DOC" evidence="7">
    <location>
        <begin position="1"/>
        <end position="162"/>
    </location>
</feature>
<feature type="compositionally biased region" description="Low complexity" evidence="6">
    <location>
        <begin position="153"/>
        <end position="164"/>
    </location>
</feature>
<dbReference type="CDD" id="cd08366">
    <property type="entry name" value="APC10"/>
    <property type="match status" value="1"/>
</dbReference>
<dbReference type="AlphaFoldDB" id="A0A316VYD7"/>
<feature type="compositionally biased region" description="Polar residues" evidence="6">
    <location>
        <begin position="175"/>
        <end position="187"/>
    </location>
</feature>
<feature type="region of interest" description="Disordered" evidence="6">
    <location>
        <begin position="140"/>
        <end position="220"/>
    </location>
</feature>
<keyword evidence="2" id="KW-0132">Cell division</keyword>
<dbReference type="STRING" id="1522189.A0A316VYD7"/>
<dbReference type="GeneID" id="37038595"/>
<keyword evidence="4" id="KW-0833">Ubl conjugation pathway</keyword>
<evidence type="ECO:0000256" key="2">
    <source>
        <dbReference type="ARBA" id="ARBA00022618"/>
    </source>
</evidence>
<dbReference type="EMBL" id="KZ819416">
    <property type="protein sequence ID" value="PWN40485.1"/>
    <property type="molecule type" value="Genomic_DNA"/>
</dbReference>
<evidence type="ECO:0000256" key="6">
    <source>
        <dbReference type="SAM" id="MobiDB-lite"/>
    </source>
</evidence>
<dbReference type="Proteomes" id="UP000245783">
    <property type="component" value="Unassembled WGS sequence"/>
</dbReference>
<dbReference type="InParanoid" id="A0A316VYD7"/>
<evidence type="ECO:0000256" key="4">
    <source>
        <dbReference type="ARBA" id="ARBA00022786"/>
    </source>
</evidence>
<evidence type="ECO:0000313" key="9">
    <source>
        <dbReference type="Proteomes" id="UP000245783"/>
    </source>
</evidence>
<dbReference type="SUPFAM" id="SSF49785">
    <property type="entry name" value="Galactose-binding domain-like"/>
    <property type="match status" value="1"/>
</dbReference>
<feature type="compositionally biased region" description="Acidic residues" evidence="6">
    <location>
        <begin position="243"/>
        <end position="264"/>
    </location>
</feature>
<dbReference type="GO" id="GO:0031145">
    <property type="term" value="P:anaphase-promoting complex-dependent catabolic process"/>
    <property type="evidence" value="ECO:0007669"/>
    <property type="project" value="InterPro"/>
</dbReference>
<dbReference type="OrthoDB" id="24948at2759"/>
<dbReference type="InterPro" id="IPR016901">
    <property type="entry name" value="APC10/Doc1"/>
</dbReference>
<comment type="similarity">
    <text evidence="1">Belongs to the APC10 family.</text>
</comment>
<gene>
    <name evidence="8" type="ORF">IE81DRAFT_361202</name>
</gene>
<proteinExistence type="inferred from homology"/>
<evidence type="ECO:0000256" key="1">
    <source>
        <dbReference type="ARBA" id="ARBA00006762"/>
    </source>
</evidence>
<name>A0A316VYD7_9BASI</name>
<evidence type="ECO:0000259" key="7">
    <source>
        <dbReference type="PROSITE" id="PS51284"/>
    </source>
</evidence>
<keyword evidence="3" id="KW-0498">Mitosis</keyword>
<keyword evidence="5" id="KW-0131">Cell cycle</keyword>
<dbReference type="GO" id="GO:0070979">
    <property type="term" value="P:protein K11-linked ubiquitination"/>
    <property type="evidence" value="ECO:0007669"/>
    <property type="project" value="TreeGrafter"/>
</dbReference>
<dbReference type="InterPro" id="IPR008979">
    <property type="entry name" value="Galactose-bd-like_sf"/>
</dbReference>
<dbReference type="PANTHER" id="PTHR12936">
    <property type="entry name" value="ANAPHASE-PROMOTING COMPLEX 10"/>
    <property type="match status" value="1"/>
</dbReference>
<feature type="region of interest" description="Disordered" evidence="6">
    <location>
        <begin position="242"/>
        <end position="293"/>
    </location>
</feature>
<dbReference type="Pfam" id="PF03256">
    <property type="entry name" value="ANAPC10"/>
    <property type="match status" value="1"/>
</dbReference>